<reference evidence="2 3" key="1">
    <citation type="journal article" date="2016" name="Mol. Biol. Evol.">
        <title>Comparative Genomics of Early-Diverging Mushroom-Forming Fungi Provides Insights into the Origins of Lignocellulose Decay Capabilities.</title>
        <authorList>
            <person name="Nagy L.G."/>
            <person name="Riley R."/>
            <person name="Tritt A."/>
            <person name="Adam C."/>
            <person name="Daum C."/>
            <person name="Floudas D."/>
            <person name="Sun H."/>
            <person name="Yadav J.S."/>
            <person name="Pangilinan J."/>
            <person name="Larsson K.H."/>
            <person name="Matsuura K."/>
            <person name="Barry K."/>
            <person name="Labutti K."/>
            <person name="Kuo R."/>
            <person name="Ohm R.A."/>
            <person name="Bhattacharya S.S."/>
            <person name="Shirouzu T."/>
            <person name="Yoshinaga Y."/>
            <person name="Martin F.M."/>
            <person name="Grigoriev I.V."/>
            <person name="Hibbett D.S."/>
        </authorList>
    </citation>
    <scope>NUCLEOTIDE SEQUENCE [LARGE SCALE GENOMIC DNA]</scope>
    <source>
        <strain evidence="2 3">HHB9708</strain>
    </source>
</reference>
<feature type="signal peptide" evidence="1">
    <location>
        <begin position="1"/>
        <end position="17"/>
    </location>
</feature>
<feature type="chain" id="PRO_5007852117" description="Ferritin-like domain-containing protein" evidence="1">
    <location>
        <begin position="18"/>
        <end position="289"/>
    </location>
</feature>
<keyword evidence="3" id="KW-1185">Reference proteome</keyword>
<evidence type="ECO:0000256" key="1">
    <source>
        <dbReference type="SAM" id="SignalP"/>
    </source>
</evidence>
<keyword evidence="1" id="KW-0732">Signal</keyword>
<organism evidence="2 3">
    <name type="scientific">Sistotremastrum niveocremeum HHB9708</name>
    <dbReference type="NCBI Taxonomy" id="1314777"/>
    <lineage>
        <taxon>Eukaryota</taxon>
        <taxon>Fungi</taxon>
        <taxon>Dikarya</taxon>
        <taxon>Basidiomycota</taxon>
        <taxon>Agaricomycotina</taxon>
        <taxon>Agaricomycetes</taxon>
        <taxon>Sistotremastrales</taxon>
        <taxon>Sistotremastraceae</taxon>
        <taxon>Sertulicium</taxon>
        <taxon>Sertulicium niveocremeum</taxon>
    </lineage>
</organism>
<dbReference type="AlphaFoldDB" id="A0A164NQ73"/>
<evidence type="ECO:0000313" key="3">
    <source>
        <dbReference type="Proteomes" id="UP000076722"/>
    </source>
</evidence>
<evidence type="ECO:0008006" key="4">
    <source>
        <dbReference type="Google" id="ProtNLM"/>
    </source>
</evidence>
<dbReference type="InterPro" id="IPR039254">
    <property type="entry name" value="Rds1"/>
</dbReference>
<dbReference type="PANTHER" id="PTHR38705">
    <property type="entry name" value="PROTEIN RDS1"/>
    <property type="match status" value="1"/>
</dbReference>
<dbReference type="SUPFAM" id="SSF47240">
    <property type="entry name" value="Ferritin-like"/>
    <property type="match status" value="1"/>
</dbReference>
<proteinExistence type="predicted"/>
<dbReference type="OrthoDB" id="1001765at2759"/>
<dbReference type="Pfam" id="PF13668">
    <property type="entry name" value="Ferritin_2"/>
    <property type="match status" value="1"/>
</dbReference>
<dbReference type="EMBL" id="KV419442">
    <property type="protein sequence ID" value="KZS87928.1"/>
    <property type="molecule type" value="Genomic_DNA"/>
</dbReference>
<accession>A0A164NQ73</accession>
<name>A0A164NQ73_9AGAM</name>
<gene>
    <name evidence="2" type="ORF">SISNIDRAFT_446421</name>
</gene>
<evidence type="ECO:0000313" key="2">
    <source>
        <dbReference type="EMBL" id="KZS87928.1"/>
    </source>
</evidence>
<protein>
    <recommendedName>
        <fullName evidence="4">Ferritin-like domain-containing protein</fullName>
    </recommendedName>
</protein>
<dbReference type="CDD" id="cd00657">
    <property type="entry name" value="Ferritin_like"/>
    <property type="match status" value="1"/>
</dbReference>
<dbReference type="PANTHER" id="PTHR38705:SF1">
    <property type="entry name" value="PROTEIN RDS1"/>
    <property type="match status" value="1"/>
</dbReference>
<dbReference type="InterPro" id="IPR009078">
    <property type="entry name" value="Ferritin-like_SF"/>
</dbReference>
<sequence length="289" mass="30628">MKFATLFASSLVVAASALPAKRDTAPTEIEVLQFALTLEHLEDNFYKTYLGQYDAKDFDDAGYPDWVHGRVAQIGQHESEHVQFLSDAIGPNATAACEYTFPVTDVHSFLAVSQLLEGVGVTAYLGAAQFLTTKAYITAAAAILTTEARHNAWLGSAEAKGAPWSGAFDTPQTVDEVYSLAAPFIKSCPASNPALPVKAFPTLSIATAGGNKLQLTFDGPASGYLVFMTGLRKIFVPIASDKTVTLPNGLQGVVYAIVSQDGTTVSDDTTTAGPAVLDYPFDSYASNPQ</sequence>
<dbReference type="Proteomes" id="UP000076722">
    <property type="component" value="Unassembled WGS sequence"/>
</dbReference>
<dbReference type="STRING" id="1314777.A0A164NQ73"/>